<evidence type="ECO:0000313" key="3">
    <source>
        <dbReference type="EMBL" id="CAD1818055.1"/>
    </source>
</evidence>
<dbReference type="CDD" id="cd09272">
    <property type="entry name" value="RNase_HI_RT_Ty1"/>
    <property type="match status" value="1"/>
</dbReference>
<dbReference type="AlphaFoldDB" id="A0A6V7NHJ7"/>
<accession>A0A6V7NHJ7</accession>
<dbReference type="EMBL" id="LR862138">
    <property type="protein sequence ID" value="CAD1818055.1"/>
    <property type="molecule type" value="Genomic_DNA"/>
</dbReference>
<sequence>MTAQETDASEEPCTYTEAVSCNESTKWLLAMEEEMKSLHKNQTWDLVKLPKEKKAVRCKWVYKKKEGTPGVESIRYKARLVAKGYSQIPGVDFNDVFSPVLEEEIYMQQPEGFVVEGKEDHICRLKKSLYGLKQSPRQWYKRFDASLTGYVDSDYAGDLDKRRSLTGYVFSLGGCAISWRACLQPTVALSTTEAEYMAITEAVKEDICEHLLSNDLTPSVHSALIQARFEFSFSFSFSGTDGGGGEGVGAAEAKESAPPLLPSLRAADTGRGDGGRAYGAAVVTSPRRWRQ</sequence>
<protein>
    <recommendedName>
        <fullName evidence="2">Reverse transcriptase Ty1/copia-type domain-containing protein</fullName>
    </recommendedName>
</protein>
<evidence type="ECO:0000259" key="2">
    <source>
        <dbReference type="Pfam" id="PF07727"/>
    </source>
</evidence>
<gene>
    <name evidence="3" type="ORF">CB5_LOCUS1266</name>
</gene>
<evidence type="ECO:0000256" key="1">
    <source>
        <dbReference type="SAM" id="MobiDB-lite"/>
    </source>
</evidence>
<organism evidence="3">
    <name type="scientific">Ananas comosus var. bracteatus</name>
    <name type="common">red pineapple</name>
    <dbReference type="NCBI Taxonomy" id="296719"/>
    <lineage>
        <taxon>Eukaryota</taxon>
        <taxon>Viridiplantae</taxon>
        <taxon>Streptophyta</taxon>
        <taxon>Embryophyta</taxon>
        <taxon>Tracheophyta</taxon>
        <taxon>Spermatophyta</taxon>
        <taxon>Magnoliopsida</taxon>
        <taxon>Liliopsida</taxon>
        <taxon>Poales</taxon>
        <taxon>Bromeliaceae</taxon>
        <taxon>Bromelioideae</taxon>
        <taxon>Ananas</taxon>
    </lineage>
</organism>
<dbReference type="InterPro" id="IPR013103">
    <property type="entry name" value="RVT_2"/>
</dbReference>
<dbReference type="Pfam" id="PF07727">
    <property type="entry name" value="RVT_2"/>
    <property type="match status" value="1"/>
</dbReference>
<reference evidence="3" key="1">
    <citation type="submission" date="2020-07" db="EMBL/GenBank/DDBJ databases">
        <authorList>
            <person name="Lin J."/>
        </authorList>
    </citation>
    <scope>NUCLEOTIDE SEQUENCE</scope>
</reference>
<name>A0A6V7NHJ7_ANACO</name>
<dbReference type="PANTHER" id="PTHR11439">
    <property type="entry name" value="GAG-POL-RELATED RETROTRANSPOSON"/>
    <property type="match status" value="1"/>
</dbReference>
<dbReference type="PANTHER" id="PTHR11439:SF467">
    <property type="entry name" value="INTEGRASE CATALYTIC DOMAIN-CONTAINING PROTEIN"/>
    <property type="match status" value="1"/>
</dbReference>
<feature type="region of interest" description="Disordered" evidence="1">
    <location>
        <begin position="246"/>
        <end position="279"/>
    </location>
</feature>
<feature type="domain" description="Reverse transcriptase Ty1/copia-type" evidence="2">
    <location>
        <begin position="41"/>
        <end position="101"/>
    </location>
</feature>
<proteinExistence type="predicted"/>